<dbReference type="AlphaFoldDB" id="A0A4Y7PV41"/>
<reference evidence="7 8" key="1">
    <citation type="submission" date="2018-06" db="EMBL/GenBank/DDBJ databases">
        <title>A transcriptomic atlas of mushroom development highlights an independent origin of complex multicellularity.</title>
        <authorList>
            <consortium name="DOE Joint Genome Institute"/>
            <person name="Krizsan K."/>
            <person name="Almasi E."/>
            <person name="Merenyi Z."/>
            <person name="Sahu N."/>
            <person name="Viragh M."/>
            <person name="Koszo T."/>
            <person name="Mondo S."/>
            <person name="Kiss B."/>
            <person name="Balint B."/>
            <person name="Kues U."/>
            <person name="Barry K."/>
            <person name="Hegedus J.C."/>
            <person name="Henrissat B."/>
            <person name="Johnson J."/>
            <person name="Lipzen A."/>
            <person name="Ohm R."/>
            <person name="Nagy I."/>
            <person name="Pangilinan J."/>
            <person name="Yan J."/>
            <person name="Xiong Y."/>
            <person name="Grigoriev I.V."/>
            <person name="Hibbett D.S."/>
            <person name="Nagy L.G."/>
        </authorList>
    </citation>
    <scope>NUCLEOTIDE SEQUENCE [LARGE SCALE GENOMIC DNA]</scope>
    <source>
        <strain evidence="7 8">SZMC22713</strain>
    </source>
</reference>
<dbReference type="InterPro" id="IPR036259">
    <property type="entry name" value="MFS_trans_sf"/>
</dbReference>
<comment type="subcellular location">
    <subcellularLocation>
        <location evidence="1">Membrane</location>
        <topology evidence="1">Multi-pass membrane protein</topology>
    </subcellularLocation>
</comment>
<dbReference type="PANTHER" id="PTHR23504">
    <property type="entry name" value="MAJOR FACILITATOR SUPERFAMILY DOMAIN-CONTAINING PROTEIN 10"/>
    <property type="match status" value="1"/>
</dbReference>
<keyword evidence="4 6" id="KW-1133">Transmembrane helix</keyword>
<evidence type="ECO:0000256" key="5">
    <source>
        <dbReference type="ARBA" id="ARBA00023136"/>
    </source>
</evidence>
<keyword evidence="5 6" id="KW-0472">Membrane</keyword>
<keyword evidence="3 6" id="KW-0812">Transmembrane</keyword>
<dbReference type="SUPFAM" id="SSF103473">
    <property type="entry name" value="MFS general substrate transporter"/>
    <property type="match status" value="1"/>
</dbReference>
<dbReference type="Proteomes" id="UP000294933">
    <property type="component" value="Unassembled WGS sequence"/>
</dbReference>
<gene>
    <name evidence="7" type="ORF">BD410DRAFT_876882</name>
</gene>
<sequence length="395" mass="43059">MSAPERRVADEETPLLRSNASEDIVNGLVKETPLPWKQFGIVLFLQLTEPLTSQVIYPFLPQPQLIRDLGVTHGDDTRVGYYVGTVSRVSDQIGRKPVIHLGLFGLSLSVYCFGLSKTFLRPPISRSMAGALTGNIGVIKSISAELTDHTNVAMAFAYQPIAWSSGATIGPLIGGALSHPAERFPSDFGDSEFMKSHPYFLPSAVPATLSVIAWMKRWEFSPSSLFIRLTYLCYHLSIDESELIFLPPPLHAQGAVCCASDATGPLRRLRPGQHPPLIPKVIHLPFSILVSLNNTTPKVYQPVPLRSLLIPRAIGAAGSLALLSRHDIAYRAIQPVFWAMSFSLGGLGLSPSTIGVILAVLGCGHGFFQVFFFADINNHLGSRKLYLVGMFSALR</sequence>
<evidence type="ECO:0000256" key="3">
    <source>
        <dbReference type="ARBA" id="ARBA00022692"/>
    </source>
</evidence>
<dbReference type="VEuPathDB" id="FungiDB:BD410DRAFT_876882"/>
<dbReference type="GO" id="GO:0016020">
    <property type="term" value="C:membrane"/>
    <property type="evidence" value="ECO:0007669"/>
    <property type="project" value="UniProtKB-SubCell"/>
</dbReference>
<accession>A0A4Y7PV41</accession>
<dbReference type="EMBL" id="ML170198">
    <property type="protein sequence ID" value="TDL19273.1"/>
    <property type="molecule type" value="Genomic_DNA"/>
</dbReference>
<dbReference type="Gene3D" id="1.20.1250.20">
    <property type="entry name" value="MFS general substrate transporter like domains"/>
    <property type="match status" value="1"/>
</dbReference>
<evidence type="ECO:0000256" key="6">
    <source>
        <dbReference type="SAM" id="Phobius"/>
    </source>
</evidence>
<protein>
    <recommendedName>
        <fullName evidence="9">MFS general substrate transporter</fullName>
    </recommendedName>
</protein>
<evidence type="ECO:0000256" key="4">
    <source>
        <dbReference type="ARBA" id="ARBA00022989"/>
    </source>
</evidence>
<dbReference type="OrthoDB" id="419616at2759"/>
<evidence type="ECO:0000256" key="2">
    <source>
        <dbReference type="ARBA" id="ARBA00022448"/>
    </source>
</evidence>
<dbReference type="PANTHER" id="PTHR23504:SF15">
    <property type="entry name" value="MAJOR FACILITATOR SUPERFAMILY (MFS) PROFILE DOMAIN-CONTAINING PROTEIN"/>
    <property type="match status" value="1"/>
</dbReference>
<feature type="transmembrane region" description="Helical" evidence="6">
    <location>
        <begin position="354"/>
        <end position="374"/>
    </location>
</feature>
<dbReference type="GO" id="GO:0022857">
    <property type="term" value="F:transmembrane transporter activity"/>
    <property type="evidence" value="ECO:0007669"/>
    <property type="project" value="InterPro"/>
</dbReference>
<keyword evidence="2" id="KW-0813">Transport</keyword>
<name>A0A4Y7PV41_9AGAM</name>
<evidence type="ECO:0000313" key="7">
    <source>
        <dbReference type="EMBL" id="TDL19273.1"/>
    </source>
</evidence>
<dbReference type="Pfam" id="PF07690">
    <property type="entry name" value="MFS_1"/>
    <property type="match status" value="1"/>
</dbReference>
<evidence type="ECO:0000313" key="8">
    <source>
        <dbReference type="Proteomes" id="UP000294933"/>
    </source>
</evidence>
<evidence type="ECO:0008006" key="9">
    <source>
        <dbReference type="Google" id="ProtNLM"/>
    </source>
</evidence>
<keyword evidence="8" id="KW-1185">Reference proteome</keyword>
<evidence type="ECO:0000256" key="1">
    <source>
        <dbReference type="ARBA" id="ARBA00004141"/>
    </source>
</evidence>
<dbReference type="InterPro" id="IPR011701">
    <property type="entry name" value="MFS"/>
</dbReference>
<organism evidence="7 8">
    <name type="scientific">Rickenella mellea</name>
    <dbReference type="NCBI Taxonomy" id="50990"/>
    <lineage>
        <taxon>Eukaryota</taxon>
        <taxon>Fungi</taxon>
        <taxon>Dikarya</taxon>
        <taxon>Basidiomycota</taxon>
        <taxon>Agaricomycotina</taxon>
        <taxon>Agaricomycetes</taxon>
        <taxon>Hymenochaetales</taxon>
        <taxon>Rickenellaceae</taxon>
        <taxon>Rickenella</taxon>
    </lineage>
</organism>
<proteinExistence type="predicted"/>